<dbReference type="GO" id="GO:0000156">
    <property type="term" value="F:phosphorelay response regulator activity"/>
    <property type="evidence" value="ECO:0007669"/>
    <property type="project" value="TreeGrafter"/>
</dbReference>
<dbReference type="SMART" id="SM00448">
    <property type="entry name" value="REC"/>
    <property type="match status" value="1"/>
</dbReference>
<comment type="caution">
    <text evidence="4">The sequence shown here is derived from an EMBL/GenBank/DDBJ whole genome shotgun (WGS) entry which is preliminary data.</text>
</comment>
<dbReference type="PROSITE" id="PS50110">
    <property type="entry name" value="RESPONSE_REGULATORY"/>
    <property type="match status" value="1"/>
</dbReference>
<dbReference type="InParanoid" id="A0A146G2L9"/>
<dbReference type="GO" id="GO:0005829">
    <property type="term" value="C:cytosol"/>
    <property type="evidence" value="ECO:0007669"/>
    <property type="project" value="TreeGrafter"/>
</dbReference>
<evidence type="ECO:0000313" key="5">
    <source>
        <dbReference type="Proteomes" id="UP000076023"/>
    </source>
</evidence>
<feature type="domain" description="Response regulatory" evidence="3">
    <location>
        <begin position="6"/>
        <end position="117"/>
    </location>
</feature>
<dbReference type="InterPro" id="IPR001789">
    <property type="entry name" value="Sig_transdc_resp-reg_receiver"/>
</dbReference>
<dbReference type="FunCoup" id="A0A146G2L9">
    <property type="interactions" value="63"/>
</dbReference>
<dbReference type="PANTHER" id="PTHR48111:SF69">
    <property type="entry name" value="RESPONSE REGULATOR RECEIVER"/>
    <property type="match status" value="1"/>
</dbReference>
<dbReference type="Pfam" id="PF04397">
    <property type="entry name" value="LytTR"/>
    <property type="match status" value="1"/>
</dbReference>
<dbReference type="PANTHER" id="PTHR48111">
    <property type="entry name" value="REGULATOR OF RPOS"/>
    <property type="match status" value="1"/>
</dbReference>
<name>A0A146G2L9_TERSA</name>
<keyword evidence="2" id="KW-0597">Phosphoprotein</keyword>
<reference evidence="5" key="1">
    <citation type="journal article" date="2017" name="Genome Announc.">
        <title>Draft Genome Sequence of Terrimicrobium sacchariphilum NM-5T, a Facultative Anaerobic Soil Bacterium of the Class Spartobacteria.</title>
        <authorList>
            <person name="Qiu Y.L."/>
            <person name="Tourlousse D.M."/>
            <person name="Matsuura N."/>
            <person name="Ohashi A."/>
            <person name="Sekiguchi Y."/>
        </authorList>
    </citation>
    <scope>NUCLEOTIDE SEQUENCE [LARGE SCALE GENOMIC DNA]</scope>
    <source>
        <strain evidence="5">NM-5</strain>
    </source>
</reference>
<evidence type="ECO:0000313" key="4">
    <source>
        <dbReference type="EMBL" id="GAT31900.1"/>
    </source>
</evidence>
<dbReference type="Gene3D" id="2.40.50.1020">
    <property type="entry name" value="LytTr DNA-binding domain"/>
    <property type="match status" value="1"/>
</dbReference>
<dbReference type="AlphaFoldDB" id="A0A146G2L9"/>
<protein>
    <submittedName>
        <fullName evidence="4">Two-component system, LytT family</fullName>
    </submittedName>
</protein>
<organism evidence="4 5">
    <name type="scientific">Terrimicrobium sacchariphilum</name>
    <dbReference type="NCBI Taxonomy" id="690879"/>
    <lineage>
        <taxon>Bacteria</taxon>
        <taxon>Pseudomonadati</taxon>
        <taxon>Verrucomicrobiota</taxon>
        <taxon>Terrimicrobiia</taxon>
        <taxon>Terrimicrobiales</taxon>
        <taxon>Terrimicrobiaceae</taxon>
        <taxon>Terrimicrobium</taxon>
    </lineage>
</organism>
<dbReference type="SUPFAM" id="SSF52172">
    <property type="entry name" value="CheY-like"/>
    <property type="match status" value="1"/>
</dbReference>
<dbReference type="SMART" id="SM00850">
    <property type="entry name" value="LytTR"/>
    <property type="match status" value="1"/>
</dbReference>
<feature type="modified residue" description="4-aspartylphosphate" evidence="2">
    <location>
        <position position="57"/>
    </location>
</feature>
<gene>
    <name evidence="4" type="ORF">TSACC_2294</name>
</gene>
<evidence type="ECO:0000256" key="1">
    <source>
        <dbReference type="ARBA" id="ARBA00023125"/>
    </source>
</evidence>
<dbReference type="GO" id="GO:0000976">
    <property type="term" value="F:transcription cis-regulatory region binding"/>
    <property type="evidence" value="ECO:0007669"/>
    <property type="project" value="TreeGrafter"/>
</dbReference>
<dbReference type="GO" id="GO:0006355">
    <property type="term" value="P:regulation of DNA-templated transcription"/>
    <property type="evidence" value="ECO:0007669"/>
    <property type="project" value="TreeGrafter"/>
</dbReference>
<dbReference type="STRING" id="690879.TSACC_2294"/>
<dbReference type="Pfam" id="PF00072">
    <property type="entry name" value="Response_reg"/>
    <property type="match status" value="1"/>
</dbReference>
<dbReference type="InterPro" id="IPR007492">
    <property type="entry name" value="LytTR_DNA-bd_dom"/>
</dbReference>
<dbReference type="EMBL" id="BDCO01000002">
    <property type="protein sequence ID" value="GAT31900.1"/>
    <property type="molecule type" value="Genomic_DNA"/>
</dbReference>
<proteinExistence type="predicted"/>
<dbReference type="RefSeq" id="WP_075077771.1">
    <property type="nucleotide sequence ID" value="NZ_BDCO01000002.1"/>
</dbReference>
<dbReference type="Gene3D" id="3.40.50.2300">
    <property type="match status" value="1"/>
</dbReference>
<dbReference type="Proteomes" id="UP000076023">
    <property type="component" value="Unassembled WGS sequence"/>
</dbReference>
<keyword evidence="5" id="KW-1185">Reference proteome</keyword>
<dbReference type="InterPro" id="IPR011006">
    <property type="entry name" value="CheY-like_superfamily"/>
</dbReference>
<dbReference type="GO" id="GO:0032993">
    <property type="term" value="C:protein-DNA complex"/>
    <property type="evidence" value="ECO:0007669"/>
    <property type="project" value="TreeGrafter"/>
</dbReference>
<evidence type="ECO:0000259" key="3">
    <source>
        <dbReference type="PROSITE" id="PS50110"/>
    </source>
</evidence>
<sequence length="246" mass="27351">MNRSLSALLVDDEPLARLHLRRLLEEHGGVTIAGEAGCVTEAATLAKSCRPDLIFLDIDLPPHTGFDLLPALDSPQKIVFVTAFDEFAVRAFEINSLDYLLKPVSAARLRETLRRCELAPSSVMSPPSCVQRLLIDDQVVLRDRQHMKLAPVRQITAIKAEGTYTRVFLAEGDSLIVLKPIGEWEFCLPAPPFMRLDRSLIINCEAVTDLHVYGRDDMRVTLKGVTEVFVLGRTASSRLRSTMAGR</sequence>
<dbReference type="OrthoDB" id="236568at2"/>
<keyword evidence="1" id="KW-0238">DNA-binding</keyword>
<evidence type="ECO:0000256" key="2">
    <source>
        <dbReference type="PROSITE-ProRule" id="PRU00169"/>
    </source>
</evidence>
<dbReference type="InterPro" id="IPR039420">
    <property type="entry name" value="WalR-like"/>
</dbReference>
<accession>A0A146G2L9</accession>